<dbReference type="SUPFAM" id="SSF142823">
    <property type="entry name" value="ComB-like"/>
    <property type="match status" value="1"/>
</dbReference>
<dbReference type="Proteomes" id="UP001549257">
    <property type="component" value="Unassembled WGS sequence"/>
</dbReference>
<proteinExistence type="predicted"/>
<dbReference type="InterPro" id="IPR036702">
    <property type="entry name" value="ComB-like_sf"/>
</dbReference>
<gene>
    <name evidence="1" type="ORF">ABIE21_002344</name>
</gene>
<keyword evidence="1" id="KW-0378">Hydrolase</keyword>
<sequence>MLSVRLFRVTTPHGQNQYQVRFDWGFAGAQTISGGADVVVWVDQLGFVESEATLPEHDVVHGTIESRRALADWALARQGDRGDRFTIAVVAAGEHRPDGSLRFAVEDLLAAGAVIDALADVGIDYCSPESAAAAAAYTGLSNATSHLISSSASGQALGRPTLTLDEVSEVAVLREFRVGP</sequence>
<dbReference type="EMBL" id="JBEPSJ010000002">
    <property type="protein sequence ID" value="MET4582834.1"/>
    <property type="molecule type" value="Genomic_DNA"/>
</dbReference>
<accession>A0ABV2QP55</accession>
<organism evidence="1 2">
    <name type="scientific">Conyzicola nivalis</name>
    <dbReference type="NCBI Taxonomy" id="1477021"/>
    <lineage>
        <taxon>Bacteria</taxon>
        <taxon>Bacillati</taxon>
        <taxon>Actinomycetota</taxon>
        <taxon>Actinomycetes</taxon>
        <taxon>Micrococcales</taxon>
        <taxon>Microbacteriaceae</taxon>
        <taxon>Conyzicola</taxon>
    </lineage>
</organism>
<evidence type="ECO:0000313" key="1">
    <source>
        <dbReference type="EMBL" id="MET4582834.1"/>
    </source>
</evidence>
<comment type="caution">
    <text evidence="1">The sequence shown here is derived from an EMBL/GenBank/DDBJ whole genome shotgun (WGS) entry which is preliminary data.</text>
</comment>
<reference evidence="1 2" key="1">
    <citation type="submission" date="2024-06" db="EMBL/GenBank/DDBJ databases">
        <title>Sorghum-associated microbial communities from plants grown in Nebraska, USA.</title>
        <authorList>
            <person name="Schachtman D."/>
        </authorList>
    </citation>
    <scope>NUCLEOTIDE SEQUENCE [LARGE SCALE GENOMIC DNA]</scope>
    <source>
        <strain evidence="1 2">2857</strain>
    </source>
</reference>
<protein>
    <submittedName>
        <fullName evidence="1">2-phosphosulfolactate phosphatase</fullName>
        <ecNumber evidence="1">3.1.3.71</ecNumber>
    </submittedName>
</protein>
<name>A0ABV2QP55_9MICO</name>
<keyword evidence="2" id="KW-1185">Reference proteome</keyword>
<dbReference type="GO" id="GO:0050532">
    <property type="term" value="F:2-phosphosulfolactate phosphatase activity"/>
    <property type="evidence" value="ECO:0007669"/>
    <property type="project" value="UniProtKB-EC"/>
</dbReference>
<dbReference type="Gene3D" id="3.90.1560.10">
    <property type="entry name" value="ComB-like"/>
    <property type="match status" value="1"/>
</dbReference>
<dbReference type="EC" id="3.1.3.71" evidence="1"/>
<evidence type="ECO:0000313" key="2">
    <source>
        <dbReference type="Proteomes" id="UP001549257"/>
    </source>
</evidence>